<dbReference type="Proteomes" id="UP001268819">
    <property type="component" value="Unassembled WGS sequence"/>
</dbReference>
<gene>
    <name evidence="1" type="ORF">J2S66_005425</name>
</gene>
<dbReference type="EMBL" id="JAVDSG010000001">
    <property type="protein sequence ID" value="MDR6597041.1"/>
    <property type="molecule type" value="Genomic_DNA"/>
</dbReference>
<accession>A0ABU1Q2D1</accession>
<comment type="caution">
    <text evidence="1">The sequence shown here is derived from an EMBL/GenBank/DDBJ whole genome shotgun (WGS) entry which is preliminary data.</text>
</comment>
<organism evidence="1 2">
    <name type="scientific">Saccharothrix longispora</name>
    <dbReference type="NCBI Taxonomy" id="33920"/>
    <lineage>
        <taxon>Bacteria</taxon>
        <taxon>Bacillati</taxon>
        <taxon>Actinomycetota</taxon>
        <taxon>Actinomycetes</taxon>
        <taxon>Pseudonocardiales</taxon>
        <taxon>Pseudonocardiaceae</taxon>
        <taxon>Saccharothrix</taxon>
    </lineage>
</organism>
<sequence>MTTDRALLDALAHLVDRLDPTPEVLAHRARAALAERTDATPIRLLTDSAHTTPPGVRGRGSSRTLRFAGLDLQLDHVENGLHATGLISPTTLPALTGVVLVCRPGGETRARIDTDGWFHVDHVPFGPVRFVLHAPARDLATPWFTA</sequence>
<proteinExistence type="predicted"/>
<reference evidence="1 2" key="1">
    <citation type="submission" date="2023-07" db="EMBL/GenBank/DDBJ databases">
        <title>Sequencing the genomes of 1000 actinobacteria strains.</title>
        <authorList>
            <person name="Klenk H.-P."/>
        </authorList>
    </citation>
    <scope>NUCLEOTIDE SEQUENCE [LARGE SCALE GENOMIC DNA]</scope>
    <source>
        <strain evidence="1 2">DSM 43749</strain>
    </source>
</reference>
<keyword evidence="2" id="KW-1185">Reference proteome</keyword>
<protein>
    <submittedName>
        <fullName evidence="1">Uncharacterized protein</fullName>
    </submittedName>
</protein>
<evidence type="ECO:0000313" key="2">
    <source>
        <dbReference type="Proteomes" id="UP001268819"/>
    </source>
</evidence>
<name>A0ABU1Q2D1_9PSEU</name>
<evidence type="ECO:0000313" key="1">
    <source>
        <dbReference type="EMBL" id="MDR6597041.1"/>
    </source>
</evidence>
<dbReference type="RefSeq" id="WP_310310092.1">
    <property type="nucleotide sequence ID" value="NZ_BAAAXB010000001.1"/>
</dbReference>